<name>A0AAV7NLN7_PLEWA</name>
<accession>A0AAV7NLN7</accession>
<protein>
    <submittedName>
        <fullName evidence="2">Uncharacterized protein</fullName>
    </submittedName>
</protein>
<reference evidence="2" key="1">
    <citation type="journal article" date="2022" name="bioRxiv">
        <title>Sequencing and chromosome-scale assembly of the giantPleurodeles waltlgenome.</title>
        <authorList>
            <person name="Brown T."/>
            <person name="Elewa A."/>
            <person name="Iarovenko S."/>
            <person name="Subramanian E."/>
            <person name="Araus A.J."/>
            <person name="Petzold A."/>
            <person name="Susuki M."/>
            <person name="Suzuki K.-i.T."/>
            <person name="Hayashi T."/>
            <person name="Toyoda A."/>
            <person name="Oliveira C."/>
            <person name="Osipova E."/>
            <person name="Leigh N.D."/>
            <person name="Simon A."/>
            <person name="Yun M.H."/>
        </authorList>
    </citation>
    <scope>NUCLEOTIDE SEQUENCE</scope>
    <source>
        <strain evidence="2">20211129_DDA</strain>
        <tissue evidence="2">Liver</tissue>
    </source>
</reference>
<evidence type="ECO:0000256" key="1">
    <source>
        <dbReference type="SAM" id="MobiDB-lite"/>
    </source>
</evidence>
<feature type="compositionally biased region" description="Low complexity" evidence="1">
    <location>
        <begin position="1"/>
        <end position="15"/>
    </location>
</feature>
<comment type="caution">
    <text evidence="2">The sequence shown here is derived from an EMBL/GenBank/DDBJ whole genome shotgun (WGS) entry which is preliminary data.</text>
</comment>
<proteinExistence type="predicted"/>
<feature type="region of interest" description="Disordered" evidence="1">
    <location>
        <begin position="1"/>
        <end position="63"/>
    </location>
</feature>
<organism evidence="2 3">
    <name type="scientific">Pleurodeles waltl</name>
    <name type="common">Iberian ribbed newt</name>
    <dbReference type="NCBI Taxonomy" id="8319"/>
    <lineage>
        <taxon>Eukaryota</taxon>
        <taxon>Metazoa</taxon>
        <taxon>Chordata</taxon>
        <taxon>Craniata</taxon>
        <taxon>Vertebrata</taxon>
        <taxon>Euteleostomi</taxon>
        <taxon>Amphibia</taxon>
        <taxon>Batrachia</taxon>
        <taxon>Caudata</taxon>
        <taxon>Salamandroidea</taxon>
        <taxon>Salamandridae</taxon>
        <taxon>Pleurodelinae</taxon>
        <taxon>Pleurodeles</taxon>
    </lineage>
</organism>
<evidence type="ECO:0000313" key="2">
    <source>
        <dbReference type="EMBL" id="KAJ1114088.1"/>
    </source>
</evidence>
<keyword evidence="3" id="KW-1185">Reference proteome</keyword>
<feature type="compositionally biased region" description="Basic and acidic residues" evidence="1">
    <location>
        <begin position="40"/>
        <end position="53"/>
    </location>
</feature>
<sequence length="92" mass="9898">MAGAATPGTRTGALRRQPRSAHRSYGSPRVALNARGNDPLPDRRRSGPGERSKGLKVSQGEQRETYRCCCRGNWTKQPGISAAAVKLGGTHR</sequence>
<dbReference type="AlphaFoldDB" id="A0AAV7NLN7"/>
<evidence type="ECO:0000313" key="3">
    <source>
        <dbReference type="Proteomes" id="UP001066276"/>
    </source>
</evidence>
<dbReference type="EMBL" id="JANPWB010000012">
    <property type="protein sequence ID" value="KAJ1114088.1"/>
    <property type="molecule type" value="Genomic_DNA"/>
</dbReference>
<gene>
    <name evidence="2" type="ORF">NDU88_002327</name>
</gene>
<dbReference type="Proteomes" id="UP001066276">
    <property type="component" value="Chromosome 8"/>
</dbReference>